<dbReference type="RefSeq" id="WP_152810635.1">
    <property type="nucleotide sequence ID" value="NZ_WHNW01000009.1"/>
</dbReference>
<dbReference type="GO" id="GO:0000049">
    <property type="term" value="F:tRNA binding"/>
    <property type="evidence" value="ECO:0007669"/>
    <property type="project" value="TreeGrafter"/>
</dbReference>
<dbReference type="Gene3D" id="3.30.930.10">
    <property type="entry name" value="Bira Bifunctional Protein, Domain 2"/>
    <property type="match status" value="1"/>
</dbReference>
<accession>A0A6N7EVR0</accession>
<dbReference type="InterPro" id="IPR045864">
    <property type="entry name" value="aa-tRNA-synth_II/BPL/LPL"/>
</dbReference>
<dbReference type="SUPFAM" id="SSF55681">
    <property type="entry name" value="Class II aaRS and biotin synthetases"/>
    <property type="match status" value="1"/>
</dbReference>
<dbReference type="GO" id="GO:0005524">
    <property type="term" value="F:ATP binding"/>
    <property type="evidence" value="ECO:0007669"/>
    <property type="project" value="UniProtKB-KW"/>
</dbReference>
<dbReference type="AlphaFoldDB" id="A0A6N7EVR0"/>
<reference evidence="5 6" key="1">
    <citation type="submission" date="2019-10" db="EMBL/GenBank/DDBJ databases">
        <title>Cardiobacteriales fam. a chemoheterotrophic member of the order Cardiobacteriales, and proposal of Cardiobacteriales fam. nov.</title>
        <authorList>
            <person name="Wang C."/>
        </authorList>
    </citation>
    <scope>NUCLEOTIDE SEQUENCE [LARGE SCALE GENOMIC DNA]</scope>
    <source>
        <strain evidence="5 6">ML27</strain>
    </source>
</reference>
<evidence type="ECO:0000256" key="1">
    <source>
        <dbReference type="ARBA" id="ARBA00022598"/>
    </source>
</evidence>
<sequence length="312" mass="35571">MNKQLVMKARMAMYQDIRQFFGARNVAEIETPLLSPYGSTDLHIDSLSLTYQGRQHFLQTSPEFAMKRWISQFQCDCFQITKVFRDEPPSRRHRCEFTMLEWYRVGFTLTQLIDEVAALLKAINPNLSDLPVEIISYTDAFGRIGIHPLADDLINLQQKTIALLGYDPQLGDCRDAWLDCLMVSFIEKTLGQKQLTFLYDYPASMAALAKKKTNAEGFIVAKRFELYYQGVELANGFDELTDANEQQARFVQDNTRRQAAKKSQIPHDTLLIDALKTMPDCAGVAIGLDRLLMLTLQSETIDAVMPFTDTPM</sequence>
<name>A0A6N7EVR0_9GAMM</name>
<evidence type="ECO:0000259" key="4">
    <source>
        <dbReference type="PROSITE" id="PS50862"/>
    </source>
</evidence>
<dbReference type="Proteomes" id="UP000471298">
    <property type="component" value="Unassembled WGS sequence"/>
</dbReference>
<dbReference type="PANTHER" id="PTHR42918:SF6">
    <property type="entry name" value="ELONGATION FACTOR P--(R)-BETA-LYSINE LIGASE"/>
    <property type="match status" value="1"/>
</dbReference>
<evidence type="ECO:0000256" key="2">
    <source>
        <dbReference type="ARBA" id="ARBA00022741"/>
    </source>
</evidence>
<protein>
    <submittedName>
        <fullName evidence="5">EF-P lysine aminoacylase GenX</fullName>
    </submittedName>
</protein>
<dbReference type="InterPro" id="IPR018149">
    <property type="entry name" value="Lys-tRNA-synth_II_C"/>
</dbReference>
<dbReference type="FunCoup" id="A0A6N7EVR0">
    <property type="interactions" value="69"/>
</dbReference>
<feature type="domain" description="Aminoacyl-transfer RNA synthetases class-II family profile" evidence="4">
    <location>
        <begin position="13"/>
        <end position="306"/>
    </location>
</feature>
<evidence type="ECO:0000313" key="6">
    <source>
        <dbReference type="Proteomes" id="UP000471298"/>
    </source>
</evidence>
<keyword evidence="2" id="KW-0547">Nucleotide-binding</keyword>
<dbReference type="InterPro" id="IPR006195">
    <property type="entry name" value="aa-tRNA-synth_II"/>
</dbReference>
<dbReference type="InterPro" id="IPR004525">
    <property type="entry name" value="EpmA"/>
</dbReference>
<dbReference type="GO" id="GO:0004824">
    <property type="term" value="F:lysine-tRNA ligase activity"/>
    <property type="evidence" value="ECO:0007669"/>
    <property type="project" value="InterPro"/>
</dbReference>
<dbReference type="GO" id="GO:0006430">
    <property type="term" value="P:lysyl-tRNA aminoacylation"/>
    <property type="evidence" value="ECO:0007669"/>
    <property type="project" value="InterPro"/>
</dbReference>
<keyword evidence="6" id="KW-1185">Reference proteome</keyword>
<dbReference type="EMBL" id="WHNW01000009">
    <property type="protein sequence ID" value="MPV86641.1"/>
    <property type="molecule type" value="Genomic_DNA"/>
</dbReference>
<dbReference type="InParanoid" id="A0A6N7EVR0"/>
<dbReference type="PANTHER" id="PTHR42918">
    <property type="entry name" value="LYSYL-TRNA SYNTHETASE"/>
    <property type="match status" value="1"/>
</dbReference>
<proteinExistence type="predicted"/>
<keyword evidence="3" id="KW-0067">ATP-binding</keyword>
<dbReference type="GO" id="GO:0005829">
    <property type="term" value="C:cytosol"/>
    <property type="evidence" value="ECO:0007669"/>
    <property type="project" value="TreeGrafter"/>
</dbReference>
<dbReference type="NCBIfam" id="TIGR00462">
    <property type="entry name" value="genX"/>
    <property type="match status" value="1"/>
</dbReference>
<dbReference type="PRINTS" id="PR00982">
    <property type="entry name" value="TRNASYNTHLYS"/>
</dbReference>
<comment type="caution">
    <text evidence="5">The sequence shown here is derived from an EMBL/GenBank/DDBJ whole genome shotgun (WGS) entry which is preliminary data.</text>
</comment>
<dbReference type="NCBIfam" id="NF006828">
    <property type="entry name" value="PRK09350.1"/>
    <property type="match status" value="1"/>
</dbReference>
<dbReference type="Pfam" id="PF00152">
    <property type="entry name" value="tRNA-synt_2"/>
    <property type="match status" value="1"/>
</dbReference>
<dbReference type="PROSITE" id="PS50862">
    <property type="entry name" value="AA_TRNA_LIGASE_II"/>
    <property type="match status" value="1"/>
</dbReference>
<dbReference type="InterPro" id="IPR004364">
    <property type="entry name" value="Aa-tRNA-synt_II"/>
</dbReference>
<evidence type="ECO:0000256" key="3">
    <source>
        <dbReference type="ARBA" id="ARBA00022840"/>
    </source>
</evidence>
<organism evidence="5 6">
    <name type="scientific">Ostreibacterium oceani</name>
    <dbReference type="NCBI Taxonomy" id="2654998"/>
    <lineage>
        <taxon>Bacteria</taxon>
        <taxon>Pseudomonadati</taxon>
        <taxon>Pseudomonadota</taxon>
        <taxon>Gammaproteobacteria</taxon>
        <taxon>Cardiobacteriales</taxon>
        <taxon>Ostreibacteriaceae</taxon>
        <taxon>Ostreibacterium</taxon>
    </lineage>
</organism>
<evidence type="ECO:0000313" key="5">
    <source>
        <dbReference type="EMBL" id="MPV86641.1"/>
    </source>
</evidence>
<keyword evidence="1" id="KW-0436">Ligase</keyword>
<gene>
    <name evidence="5" type="primary">genX</name>
    <name evidence="5" type="ORF">GCU85_07875</name>
</gene>